<name>A0AA43MAX7_9BURK</name>
<protein>
    <submittedName>
        <fullName evidence="3">Uncharacterized protein</fullName>
    </submittedName>
</protein>
<evidence type="ECO:0000313" key="3">
    <source>
        <dbReference type="EMBL" id="MDH6504845.1"/>
    </source>
</evidence>
<comment type="caution">
    <text evidence="3">The sequence shown here is derived from an EMBL/GenBank/DDBJ whole genome shotgun (WGS) entry which is preliminary data.</text>
</comment>
<dbReference type="RefSeq" id="WP_280757062.1">
    <property type="nucleotide sequence ID" value="NZ_JARXXW010000016.1"/>
</dbReference>
<dbReference type="EMBL" id="JARXYA010000016">
    <property type="protein sequence ID" value="MDH6504845.1"/>
    <property type="molecule type" value="Genomic_DNA"/>
</dbReference>
<sequence length="58" mass="5989">MIQARFTKGLEANTAPTSSGKKGVIKSAVGGLVGGFFLVLLLHLGQRMWSSVKSGGAK</sequence>
<dbReference type="AlphaFoldDB" id="A0AA43MAX7"/>
<keyword evidence="4" id="KW-1185">Reference proteome</keyword>
<evidence type="ECO:0000313" key="4">
    <source>
        <dbReference type="Proteomes" id="UP001161160"/>
    </source>
</evidence>
<dbReference type="Proteomes" id="UP001161160">
    <property type="component" value="Unassembled WGS sequence"/>
</dbReference>
<gene>
    <name evidence="3" type="ORF">M2127_002174</name>
</gene>
<reference evidence="3" key="1">
    <citation type="submission" date="2023-04" db="EMBL/GenBank/DDBJ databases">
        <title>Genome Encyclopedia of Bacteria and Archaea VI: Functional Genomics of Type Strains.</title>
        <authorList>
            <person name="Whitman W."/>
        </authorList>
    </citation>
    <scope>NUCLEOTIDE SEQUENCE</scope>
    <source>
        <strain evidence="3">Enz.4-51</strain>
    </source>
</reference>
<evidence type="ECO:0000256" key="1">
    <source>
        <dbReference type="SAM" id="MobiDB-lite"/>
    </source>
</evidence>
<accession>A0AA43MAX7</accession>
<feature type="transmembrane region" description="Helical" evidence="2">
    <location>
        <begin position="24"/>
        <end position="44"/>
    </location>
</feature>
<evidence type="ECO:0000256" key="2">
    <source>
        <dbReference type="SAM" id="Phobius"/>
    </source>
</evidence>
<keyword evidence="2" id="KW-1133">Transmembrane helix</keyword>
<organism evidence="3 4">
    <name type="scientific">Polynucleobacter sphagniphilus</name>
    <dbReference type="NCBI Taxonomy" id="1743169"/>
    <lineage>
        <taxon>Bacteria</taxon>
        <taxon>Pseudomonadati</taxon>
        <taxon>Pseudomonadota</taxon>
        <taxon>Betaproteobacteria</taxon>
        <taxon>Burkholderiales</taxon>
        <taxon>Burkholderiaceae</taxon>
        <taxon>Polynucleobacter</taxon>
    </lineage>
</organism>
<keyword evidence="2" id="KW-0812">Transmembrane</keyword>
<keyword evidence="2" id="KW-0472">Membrane</keyword>
<feature type="region of interest" description="Disordered" evidence="1">
    <location>
        <begin position="1"/>
        <end position="21"/>
    </location>
</feature>
<proteinExistence type="predicted"/>